<organism evidence="2 3">
    <name type="scientific">Leucobacter exalbidus</name>
    <dbReference type="NCBI Taxonomy" id="662960"/>
    <lineage>
        <taxon>Bacteria</taxon>
        <taxon>Bacillati</taxon>
        <taxon>Actinomycetota</taxon>
        <taxon>Actinomycetes</taxon>
        <taxon>Micrococcales</taxon>
        <taxon>Microbacteriaceae</taxon>
        <taxon>Leucobacter</taxon>
    </lineage>
</organism>
<reference evidence="2" key="1">
    <citation type="submission" date="2021-02" db="EMBL/GenBank/DDBJ databases">
        <title>Sequencing the genomes of 1000 actinobacteria strains.</title>
        <authorList>
            <person name="Klenk H.-P."/>
        </authorList>
    </citation>
    <scope>NUCLEOTIDE SEQUENCE</scope>
    <source>
        <strain evidence="2">DSM 22850</strain>
    </source>
</reference>
<name>A0A940PQT5_9MICO</name>
<sequence length="250" mass="28024">MSDSFLDGSDGTRSTSANEPVSFDDDGEFRHLDAWNSFQFDPPLTHTDALKLVSHADELGYRMLFRRADYSIEQIQEQLVARGPGSFLNMVWLQEDISVKEPPKTAEQRMAGRLQALAPIRELIITDPYLYTSSRKRDSQDYAASVARMISPALTDGLRITTVVSPSQNDETVRTAVLEHLHAHGRDLEVNVVESNDFHDRFWIADRERGLILGTSLNKIGSRIFFVDELRQSDVAAVLAEVDAIVGSTE</sequence>
<proteinExistence type="predicted"/>
<dbReference type="EMBL" id="JAFIDA010000001">
    <property type="protein sequence ID" value="MBP1325048.1"/>
    <property type="molecule type" value="Genomic_DNA"/>
</dbReference>
<accession>A0A940PQT5</accession>
<evidence type="ECO:0000313" key="2">
    <source>
        <dbReference type="EMBL" id="MBP1325048.1"/>
    </source>
</evidence>
<protein>
    <submittedName>
        <fullName evidence="2">Uncharacterized protein</fullName>
    </submittedName>
</protein>
<feature type="region of interest" description="Disordered" evidence="1">
    <location>
        <begin position="1"/>
        <end position="23"/>
    </location>
</feature>
<gene>
    <name evidence="2" type="ORF">JOF28_000280</name>
</gene>
<dbReference type="RefSeq" id="WP_209704133.1">
    <property type="nucleotide sequence ID" value="NZ_JAFIDA010000001.1"/>
</dbReference>
<evidence type="ECO:0000256" key="1">
    <source>
        <dbReference type="SAM" id="MobiDB-lite"/>
    </source>
</evidence>
<dbReference type="AlphaFoldDB" id="A0A940PQT5"/>
<comment type="caution">
    <text evidence="2">The sequence shown here is derived from an EMBL/GenBank/DDBJ whole genome shotgun (WGS) entry which is preliminary data.</text>
</comment>
<keyword evidence="3" id="KW-1185">Reference proteome</keyword>
<dbReference type="Proteomes" id="UP000675163">
    <property type="component" value="Unassembled WGS sequence"/>
</dbReference>
<evidence type="ECO:0000313" key="3">
    <source>
        <dbReference type="Proteomes" id="UP000675163"/>
    </source>
</evidence>